<keyword evidence="3" id="KW-0238">DNA-binding</keyword>
<dbReference type="Gene3D" id="3.40.50.300">
    <property type="entry name" value="P-loop containing nucleotide triphosphate hydrolases"/>
    <property type="match status" value="1"/>
</dbReference>
<accession>A0ABM6GCP0</accession>
<reference evidence="5 6" key="1">
    <citation type="submission" date="2014-02" db="EMBL/GenBank/DDBJ databases">
        <title>Diversity of Thermotogales isolates from hydrothermal vents.</title>
        <authorList>
            <person name="Haverkamp T.H.A."/>
            <person name="Lossouarn J."/>
            <person name="Geslin C."/>
            <person name="Nesbo C.L."/>
        </authorList>
    </citation>
    <scope>NUCLEOTIDE SEQUENCE [LARGE SCALE GENOMIC DNA]</scope>
    <source>
        <strain evidence="5 6">431</strain>
    </source>
</reference>
<protein>
    <submittedName>
        <fullName evidence="5">DNA mismatch repair protein MutS</fullName>
    </submittedName>
</protein>
<organism evidence="5 6">
    <name type="scientific">Thermosipho melanesiensis</name>
    <dbReference type="NCBI Taxonomy" id="46541"/>
    <lineage>
        <taxon>Bacteria</taxon>
        <taxon>Thermotogati</taxon>
        <taxon>Thermotogota</taxon>
        <taxon>Thermotogae</taxon>
        <taxon>Thermotogales</taxon>
        <taxon>Fervidobacteriaceae</taxon>
        <taxon>Thermosipho</taxon>
    </lineage>
</organism>
<dbReference type="InterPro" id="IPR000432">
    <property type="entry name" value="DNA_mismatch_repair_MutS_C"/>
</dbReference>
<dbReference type="SUPFAM" id="SSF52540">
    <property type="entry name" value="P-loop containing nucleoside triphosphate hydrolases"/>
    <property type="match status" value="1"/>
</dbReference>
<evidence type="ECO:0000256" key="3">
    <source>
        <dbReference type="ARBA" id="ARBA00023125"/>
    </source>
</evidence>
<dbReference type="EMBL" id="CP007389">
    <property type="protein sequence ID" value="APT73269.1"/>
    <property type="molecule type" value="Genomic_DNA"/>
</dbReference>
<dbReference type="RefSeq" id="WP_012056433.1">
    <property type="nucleotide sequence ID" value="NZ_CP007389.1"/>
</dbReference>
<dbReference type="InterPro" id="IPR045076">
    <property type="entry name" value="MutS"/>
</dbReference>
<evidence type="ECO:0000256" key="1">
    <source>
        <dbReference type="ARBA" id="ARBA00022741"/>
    </source>
</evidence>
<dbReference type="SUPFAM" id="SSF48334">
    <property type="entry name" value="DNA repair protein MutS, domain III"/>
    <property type="match status" value="1"/>
</dbReference>
<evidence type="ECO:0000259" key="4">
    <source>
        <dbReference type="SMART" id="SM00534"/>
    </source>
</evidence>
<dbReference type="PANTHER" id="PTHR11361">
    <property type="entry name" value="DNA MISMATCH REPAIR PROTEIN MUTS FAMILY MEMBER"/>
    <property type="match status" value="1"/>
</dbReference>
<dbReference type="InterPro" id="IPR027417">
    <property type="entry name" value="P-loop_NTPase"/>
</dbReference>
<keyword evidence="1" id="KW-0547">Nucleotide-binding</keyword>
<evidence type="ECO:0000313" key="6">
    <source>
        <dbReference type="Proteomes" id="UP000185490"/>
    </source>
</evidence>
<evidence type="ECO:0000313" key="5">
    <source>
        <dbReference type="EMBL" id="APT73269.1"/>
    </source>
</evidence>
<keyword evidence="2" id="KW-0067">ATP-binding</keyword>
<keyword evidence="6" id="KW-1185">Reference proteome</keyword>
<gene>
    <name evidence="5" type="ORF">BW47_01065</name>
</gene>
<feature type="domain" description="DNA mismatch repair proteins mutS family" evidence="4">
    <location>
        <begin position="250"/>
        <end position="443"/>
    </location>
</feature>
<dbReference type="InterPro" id="IPR036187">
    <property type="entry name" value="DNA_mismatch_repair_MutS_sf"/>
</dbReference>
<proteinExistence type="predicted"/>
<name>A0ABM6GCP0_9BACT</name>
<dbReference type="PANTHER" id="PTHR11361:SF14">
    <property type="entry name" value="DNA MISMATCH REPAIR PROTEIN MUTS, TYPE 2"/>
    <property type="match status" value="1"/>
</dbReference>
<dbReference type="Proteomes" id="UP000185490">
    <property type="component" value="Chromosome"/>
</dbReference>
<dbReference type="SMART" id="SM00534">
    <property type="entry name" value="MUTSac"/>
    <property type="match status" value="1"/>
</dbReference>
<dbReference type="Pfam" id="PF00488">
    <property type="entry name" value="MutS_V"/>
    <property type="match status" value="1"/>
</dbReference>
<evidence type="ECO:0000256" key="2">
    <source>
        <dbReference type="ARBA" id="ARBA00022840"/>
    </source>
</evidence>
<sequence>MDVGFEYIKSNLNFSSQIGRKYFENIKILTSKSEITYHLKAIEILSNLSLEKVKNILSHFQDIHETFKKLSYKNPLDEIELFQIKHFTYFSQELFNELKTLNLLDYFNLEALVEPFKILDPDNEKMPTFYIYSSYDKTLKEIRGKKQNENDENKLIDLTIKEKEIEKNICENLSLELFKYTEKFLKNYKIIGFLDFSISKLELIKKLNLKKPKINKAFEIEYQQLFNPEIKNLLEGEGKKFQDIDIKLKNGTQIITGANMGGKTLLLRTIALSQILFQMGFYVPAKEANLPIFDKIYFISGDFQNVKLGLSSFAAEMKIINEIFKQINKEQKMLILLDEPARTTNPTEGRAIVKTIANLLNQQNIICCITTHFDNVISDNIRHLRIKGVKNIEKIDKNRNIQDYFDYSLEEVSSNVSPKEAIKILKLLNIDNYLVEKIEEVLENEK</sequence>